<accession>A0ABT6H6F6</accession>
<evidence type="ECO:0000256" key="1">
    <source>
        <dbReference type="SAM" id="Phobius"/>
    </source>
</evidence>
<name>A0ABT6H6F6_9BACI</name>
<proteinExistence type="predicted"/>
<dbReference type="RefSeq" id="WP_278018527.1">
    <property type="nucleotide sequence ID" value="NZ_JARRRY010000019.1"/>
</dbReference>
<protein>
    <submittedName>
        <fullName evidence="2">Uncharacterized protein</fullName>
    </submittedName>
</protein>
<gene>
    <name evidence="2" type="ORF">P6P90_13310</name>
</gene>
<dbReference type="EMBL" id="JARULN010000015">
    <property type="protein sequence ID" value="MDG5754936.1"/>
    <property type="molecule type" value="Genomic_DNA"/>
</dbReference>
<organism evidence="2 3">
    <name type="scientific">Ectobacillus antri</name>
    <dbReference type="NCBI Taxonomy" id="2486280"/>
    <lineage>
        <taxon>Bacteria</taxon>
        <taxon>Bacillati</taxon>
        <taxon>Bacillota</taxon>
        <taxon>Bacilli</taxon>
        <taxon>Bacillales</taxon>
        <taxon>Bacillaceae</taxon>
        <taxon>Ectobacillus</taxon>
    </lineage>
</organism>
<comment type="caution">
    <text evidence="2">The sequence shown here is derived from an EMBL/GenBank/DDBJ whole genome shotgun (WGS) entry which is preliminary data.</text>
</comment>
<evidence type="ECO:0000313" key="2">
    <source>
        <dbReference type="EMBL" id="MDG5754936.1"/>
    </source>
</evidence>
<sequence length="82" mass="9283">MLLGCVMLVLFAIGISAFEIPPLWKQKQKRELVVYGTLLLSGTFFSLAMILHLPVPNPLDWFAILIKPFSTWLNDILGVRRA</sequence>
<dbReference type="Proteomes" id="UP001218246">
    <property type="component" value="Unassembled WGS sequence"/>
</dbReference>
<keyword evidence="3" id="KW-1185">Reference proteome</keyword>
<keyword evidence="1" id="KW-0812">Transmembrane</keyword>
<keyword evidence="1" id="KW-1133">Transmembrane helix</keyword>
<feature type="transmembrane region" description="Helical" evidence="1">
    <location>
        <begin position="33"/>
        <end position="53"/>
    </location>
</feature>
<keyword evidence="1" id="KW-0472">Membrane</keyword>
<evidence type="ECO:0000313" key="3">
    <source>
        <dbReference type="Proteomes" id="UP001218246"/>
    </source>
</evidence>
<reference evidence="2 3" key="1">
    <citation type="submission" date="2023-04" db="EMBL/GenBank/DDBJ databases">
        <title>Ectobacillus antri isolated from activated sludge.</title>
        <authorList>
            <person name="Yan P."/>
            <person name="Liu X."/>
        </authorList>
    </citation>
    <scope>NUCLEOTIDE SEQUENCE [LARGE SCALE GENOMIC DNA]</scope>
    <source>
        <strain evidence="2 3">C18H</strain>
    </source>
</reference>